<organism evidence="1 2">
    <name type="scientific">Theobroma cacao</name>
    <name type="common">Cacao</name>
    <name type="synonym">Cocoa</name>
    <dbReference type="NCBI Taxonomy" id="3641"/>
    <lineage>
        <taxon>Eukaryota</taxon>
        <taxon>Viridiplantae</taxon>
        <taxon>Streptophyta</taxon>
        <taxon>Embryophyta</taxon>
        <taxon>Tracheophyta</taxon>
        <taxon>Spermatophyta</taxon>
        <taxon>Magnoliopsida</taxon>
        <taxon>eudicotyledons</taxon>
        <taxon>Gunneridae</taxon>
        <taxon>Pentapetalae</taxon>
        <taxon>rosids</taxon>
        <taxon>malvids</taxon>
        <taxon>Malvales</taxon>
        <taxon>Malvaceae</taxon>
        <taxon>Byttnerioideae</taxon>
        <taxon>Theobroma</taxon>
    </lineage>
</organism>
<gene>
    <name evidence="1" type="ORF">TCM_015540</name>
</gene>
<keyword evidence="2" id="KW-1185">Reference proteome</keyword>
<evidence type="ECO:0000313" key="1">
    <source>
        <dbReference type="EMBL" id="EOY23739.1"/>
    </source>
</evidence>
<name>A0A061G9P0_THECC</name>
<dbReference type="HOGENOM" id="CLU_1423815_0_0_1"/>
<dbReference type="InParanoid" id="A0A061G9P0"/>
<proteinExistence type="predicted"/>
<sequence>MAKSSWHSSGRLTRTKPGFDLRLVLASGLVENEAKIQVEMLEVTNSLPRGPSTSITLAWTFIFTHSGFHDAIYDPFEYLLYLFKERKWKVTDGLSSFLYVTRKYSSHFYNSRRPGTIKKGVGLPLLAGVASRPEFISKTRINPDGFGINKSKTLVKRKKKNHWKTTQSICGKLCQSKWTSIRKADGLPFAF</sequence>
<accession>A0A061G9P0</accession>
<dbReference type="EMBL" id="CM001881">
    <property type="protein sequence ID" value="EOY23739.1"/>
    <property type="molecule type" value="Genomic_DNA"/>
</dbReference>
<evidence type="ECO:0000313" key="2">
    <source>
        <dbReference type="Proteomes" id="UP000026915"/>
    </source>
</evidence>
<reference evidence="1 2" key="1">
    <citation type="journal article" date="2013" name="Genome Biol.">
        <title>The genome sequence of the most widely cultivated cacao type and its use to identify candidate genes regulating pod color.</title>
        <authorList>
            <person name="Motamayor J.C."/>
            <person name="Mockaitis K."/>
            <person name="Schmutz J."/>
            <person name="Haiminen N."/>
            <person name="Iii D.L."/>
            <person name="Cornejo O."/>
            <person name="Findley S.D."/>
            <person name="Zheng P."/>
            <person name="Utro F."/>
            <person name="Royaert S."/>
            <person name="Saski C."/>
            <person name="Jenkins J."/>
            <person name="Podicheti R."/>
            <person name="Zhao M."/>
            <person name="Scheffler B.E."/>
            <person name="Stack J.C."/>
            <person name="Feltus F.A."/>
            <person name="Mustiga G.M."/>
            <person name="Amores F."/>
            <person name="Phillips W."/>
            <person name="Marelli J.P."/>
            <person name="May G.D."/>
            <person name="Shapiro H."/>
            <person name="Ma J."/>
            <person name="Bustamante C.D."/>
            <person name="Schnell R.J."/>
            <person name="Main D."/>
            <person name="Gilbert D."/>
            <person name="Parida L."/>
            <person name="Kuhn D.N."/>
        </authorList>
    </citation>
    <scope>NUCLEOTIDE SEQUENCE [LARGE SCALE GENOMIC DNA]</scope>
    <source>
        <strain evidence="2">cv. Matina 1-6</strain>
    </source>
</reference>
<dbReference type="Gramene" id="EOY23739">
    <property type="protein sequence ID" value="EOY23739"/>
    <property type="gene ID" value="TCM_015540"/>
</dbReference>
<dbReference type="Proteomes" id="UP000026915">
    <property type="component" value="Chromosome 3"/>
</dbReference>
<protein>
    <submittedName>
        <fullName evidence="1">Uncharacterized protein</fullName>
    </submittedName>
</protein>
<dbReference type="AlphaFoldDB" id="A0A061G9P0"/>